<proteinExistence type="evidence at protein level"/>
<protein>
    <submittedName>
        <fullName>CoA thioesterase</fullName>
    </submittedName>
</protein>
<keyword id="KW-0903">Direct protein sequencing</keyword>
<accession>Q9R4E9</accession>
<organism>
    <name type="scientific">Rhodopseudomonas palustris</name>
    <dbReference type="NCBI Taxonomy" id="1076"/>
    <lineage>
        <taxon>Bacteria</taxon>
        <taxon>Pseudomonadati</taxon>
        <taxon>Pseudomonadota</taxon>
        <taxon>Alphaproteobacteria</taxon>
        <taxon>Hyphomicrobiales</taxon>
        <taxon>Nitrobacteraceae</taxon>
        <taxon>Rhodopseudomonas</taxon>
    </lineage>
</organism>
<sequence>SKSLFDLISILDLEPLEVNL</sequence>
<dbReference type="AlphaFoldDB" id="Q9R4E9"/>
<reference key="1">
    <citation type="journal article" date="1995" name="Arch. Microbiol.">
        <title>Metabolism of cyclohexane carboxylic acid by the photosynthetic bacterium Rhodopseudomonas palustris.</title>
        <authorList>
            <person name="Kuver J."/>
            <person name="Xu Y."/>
            <person name="Gibson J."/>
        </authorList>
    </citation>
    <scope>PROTEIN SEQUENCE</scope>
</reference>
<name>Q9R4E9_RHOPL</name>